<dbReference type="SUPFAM" id="SSF52218">
    <property type="entry name" value="Flavoproteins"/>
    <property type="match status" value="1"/>
</dbReference>
<dbReference type="PROSITE" id="PS50902">
    <property type="entry name" value="FLAVODOXIN_LIKE"/>
    <property type="match status" value="1"/>
</dbReference>
<dbReference type="InterPro" id="IPR050712">
    <property type="entry name" value="NAD(P)H-dep_reductase"/>
</dbReference>
<feature type="domain" description="Flavodoxin-like" evidence="2">
    <location>
        <begin position="5"/>
        <end position="170"/>
    </location>
</feature>
<keyword evidence="4" id="KW-1185">Reference proteome</keyword>
<comment type="similarity">
    <text evidence="1">Belongs to the azoreductase type 2 family.</text>
</comment>
<sequence length="183" mass="19867">MKIAVLIGSLSADSVTMKGAKVAIQAARTAGAEVEIFDLRERPLPMYDPEDEGKYEEENVKAFVELMTQADGFILGSPEYHNGISGVFKNALDFIGSTQFANKPVGLIASAGGPVATNTLNQMLTILRSLHAYVVPQFASVGYGVTFKEDGSFENQNMQERFEKVGRDVVNLVKAMKQSAEVK</sequence>
<evidence type="ECO:0000256" key="1">
    <source>
        <dbReference type="ARBA" id="ARBA00009428"/>
    </source>
</evidence>
<dbReference type="PANTHER" id="PTHR30543:SF21">
    <property type="entry name" value="NAD(P)H-DEPENDENT FMN REDUCTASE LOT6"/>
    <property type="match status" value="1"/>
</dbReference>
<protein>
    <submittedName>
        <fullName evidence="3">NADPH-dependent FMN reductase</fullName>
        <ecNumber evidence="3">1.-.-.-</ecNumber>
    </submittedName>
</protein>
<dbReference type="RefSeq" id="WP_386043834.1">
    <property type="nucleotide sequence ID" value="NZ_JBHUIO010000002.1"/>
</dbReference>
<dbReference type="EMBL" id="JBHUIO010000002">
    <property type="protein sequence ID" value="MFD2168797.1"/>
    <property type="molecule type" value="Genomic_DNA"/>
</dbReference>
<dbReference type="Proteomes" id="UP001597343">
    <property type="component" value="Unassembled WGS sequence"/>
</dbReference>
<reference evidence="4" key="1">
    <citation type="journal article" date="2019" name="Int. J. Syst. Evol. Microbiol.">
        <title>The Global Catalogue of Microorganisms (GCM) 10K type strain sequencing project: providing services to taxonomists for standard genome sequencing and annotation.</title>
        <authorList>
            <consortium name="The Broad Institute Genomics Platform"/>
            <consortium name="The Broad Institute Genome Sequencing Center for Infectious Disease"/>
            <person name="Wu L."/>
            <person name="Ma J."/>
        </authorList>
    </citation>
    <scope>NUCLEOTIDE SEQUENCE [LARGE SCALE GENOMIC DNA]</scope>
    <source>
        <strain evidence="4">CGMCC 1.13574</strain>
    </source>
</reference>
<dbReference type="EC" id="1.-.-.-" evidence="3"/>
<name>A0ABW4ZS59_9BACL</name>
<evidence type="ECO:0000259" key="2">
    <source>
        <dbReference type="PROSITE" id="PS50902"/>
    </source>
</evidence>
<dbReference type="PANTHER" id="PTHR30543">
    <property type="entry name" value="CHROMATE REDUCTASE"/>
    <property type="match status" value="1"/>
</dbReference>
<accession>A0ABW4ZS59</accession>
<proteinExistence type="inferred from homology"/>
<dbReference type="InterPro" id="IPR029039">
    <property type="entry name" value="Flavoprotein-like_sf"/>
</dbReference>
<dbReference type="InterPro" id="IPR008254">
    <property type="entry name" value="Flavodoxin/NO_synth"/>
</dbReference>
<evidence type="ECO:0000313" key="4">
    <source>
        <dbReference type="Proteomes" id="UP001597343"/>
    </source>
</evidence>
<dbReference type="InterPro" id="IPR005025">
    <property type="entry name" value="FMN_Rdtase-like_dom"/>
</dbReference>
<organism evidence="3 4">
    <name type="scientific">Tumebacillus lipolyticus</name>
    <dbReference type="NCBI Taxonomy" id="1280370"/>
    <lineage>
        <taxon>Bacteria</taxon>
        <taxon>Bacillati</taxon>
        <taxon>Bacillota</taxon>
        <taxon>Bacilli</taxon>
        <taxon>Bacillales</taxon>
        <taxon>Alicyclobacillaceae</taxon>
        <taxon>Tumebacillus</taxon>
    </lineage>
</organism>
<dbReference type="GO" id="GO:0016491">
    <property type="term" value="F:oxidoreductase activity"/>
    <property type="evidence" value="ECO:0007669"/>
    <property type="project" value="UniProtKB-KW"/>
</dbReference>
<dbReference type="Pfam" id="PF03358">
    <property type="entry name" value="FMN_red"/>
    <property type="match status" value="1"/>
</dbReference>
<keyword evidence="3" id="KW-0560">Oxidoreductase</keyword>
<dbReference type="Gene3D" id="3.40.50.360">
    <property type="match status" value="1"/>
</dbReference>
<evidence type="ECO:0000313" key="3">
    <source>
        <dbReference type="EMBL" id="MFD2168797.1"/>
    </source>
</evidence>
<gene>
    <name evidence="3" type="ORF">ACFSOY_02035</name>
</gene>
<comment type="caution">
    <text evidence="3">The sequence shown here is derived from an EMBL/GenBank/DDBJ whole genome shotgun (WGS) entry which is preliminary data.</text>
</comment>